<keyword evidence="1" id="KW-0687">Ribonucleoprotein</keyword>
<protein>
    <recommendedName>
        <fullName evidence="1">Small ribosomal subunit protein mS37</fullName>
    </recommendedName>
</protein>
<comment type="similarity">
    <text evidence="1">Belongs to the mitochondrion-specific ribosomal protein mS37 family.</text>
</comment>
<organism evidence="2 3">
    <name type="scientific">Thelonectria olida</name>
    <dbReference type="NCBI Taxonomy" id="1576542"/>
    <lineage>
        <taxon>Eukaryota</taxon>
        <taxon>Fungi</taxon>
        <taxon>Dikarya</taxon>
        <taxon>Ascomycota</taxon>
        <taxon>Pezizomycotina</taxon>
        <taxon>Sordariomycetes</taxon>
        <taxon>Hypocreomycetidae</taxon>
        <taxon>Hypocreales</taxon>
        <taxon>Nectriaceae</taxon>
        <taxon>Thelonectria</taxon>
    </lineage>
</organism>
<dbReference type="GO" id="GO:0005763">
    <property type="term" value="C:mitochondrial small ribosomal subunit"/>
    <property type="evidence" value="ECO:0007669"/>
    <property type="project" value="TreeGrafter"/>
</dbReference>
<name>A0A9P8W0V7_9HYPO</name>
<comment type="subcellular location">
    <subcellularLocation>
        <location evidence="1">Mitochondrion</location>
    </subcellularLocation>
</comment>
<dbReference type="EMBL" id="JAGPYM010000019">
    <property type="protein sequence ID" value="KAH6884830.1"/>
    <property type="molecule type" value="Genomic_DNA"/>
</dbReference>
<dbReference type="Proteomes" id="UP000777438">
    <property type="component" value="Unassembled WGS sequence"/>
</dbReference>
<reference evidence="2 3" key="1">
    <citation type="journal article" date="2021" name="Nat. Commun.">
        <title>Genetic determinants of endophytism in the Arabidopsis root mycobiome.</title>
        <authorList>
            <person name="Mesny F."/>
            <person name="Miyauchi S."/>
            <person name="Thiergart T."/>
            <person name="Pickel B."/>
            <person name="Atanasova L."/>
            <person name="Karlsson M."/>
            <person name="Huettel B."/>
            <person name="Barry K.W."/>
            <person name="Haridas S."/>
            <person name="Chen C."/>
            <person name="Bauer D."/>
            <person name="Andreopoulos W."/>
            <person name="Pangilinan J."/>
            <person name="LaButti K."/>
            <person name="Riley R."/>
            <person name="Lipzen A."/>
            <person name="Clum A."/>
            <person name="Drula E."/>
            <person name="Henrissat B."/>
            <person name="Kohler A."/>
            <person name="Grigoriev I.V."/>
            <person name="Martin F.M."/>
            <person name="Hacquard S."/>
        </authorList>
    </citation>
    <scope>NUCLEOTIDE SEQUENCE [LARGE SCALE GENOMIC DNA]</scope>
    <source>
        <strain evidence="2 3">MPI-CAGE-CH-0241</strain>
    </source>
</reference>
<evidence type="ECO:0000313" key="3">
    <source>
        <dbReference type="Proteomes" id="UP000777438"/>
    </source>
</evidence>
<dbReference type="InterPro" id="IPR017264">
    <property type="entry name" value="Ribosomal_mS37_fun"/>
</dbReference>
<sequence>MTGRHKPIRLPPLKTLRVHNPKRAPENPCIAIMSTVLSCWASAGYNATGCAAVETALRTCMDGPAPAPAKPNTINHHLSRMQKYMTSQPRQK</sequence>
<dbReference type="PANTHER" id="PTHR28066:SF1">
    <property type="entry name" value="SMALL RIBOSOMAL SUBUNIT PROTEIN MS37"/>
    <property type="match status" value="1"/>
</dbReference>
<keyword evidence="1" id="KW-0496">Mitochondrion</keyword>
<evidence type="ECO:0000313" key="2">
    <source>
        <dbReference type="EMBL" id="KAH6884830.1"/>
    </source>
</evidence>
<dbReference type="AlphaFoldDB" id="A0A9P8W0V7"/>
<dbReference type="GO" id="GO:0032543">
    <property type="term" value="P:mitochondrial translation"/>
    <property type="evidence" value="ECO:0007669"/>
    <property type="project" value="InterPro"/>
</dbReference>
<proteinExistence type="inferred from homology"/>
<dbReference type="GO" id="GO:0003735">
    <property type="term" value="F:structural constituent of ribosome"/>
    <property type="evidence" value="ECO:0007669"/>
    <property type="project" value="InterPro"/>
</dbReference>
<dbReference type="OrthoDB" id="2210at2759"/>
<accession>A0A9P8W0V7</accession>
<comment type="function">
    <text evidence="1">Component of the mitochondrial ribosome (mitoribosome), a dedicated translation machinery responsible for the synthesis of mitochondrial genome-encoded proteins, including at least some of the essential transmembrane subunits of the mitochondrial respiratory chain. The mitoribosomes are attached to the mitochondrial inner membrane and translation products are cotranslationally integrated into the membrane.</text>
</comment>
<comment type="caution">
    <text evidence="2">The sequence shown here is derived from an EMBL/GenBank/DDBJ whole genome shotgun (WGS) entry which is preliminary data.</text>
</comment>
<keyword evidence="1" id="KW-0689">Ribosomal protein</keyword>
<comment type="subunit">
    <text evidence="1">Component of the mitochondrial small ribosomal subunit.</text>
</comment>
<dbReference type="PIRSF" id="PIRSF037706">
    <property type="entry name" value="MRP10"/>
    <property type="match status" value="1"/>
</dbReference>
<gene>
    <name evidence="2" type="ORF">B0T10DRAFT_564257</name>
</gene>
<evidence type="ECO:0000256" key="1">
    <source>
        <dbReference type="PIRNR" id="PIRNR037706"/>
    </source>
</evidence>
<dbReference type="PANTHER" id="PTHR28066">
    <property type="entry name" value="37S RIBOSOMAL PROTEIN MRP10, MITOCHONDRIAL"/>
    <property type="match status" value="1"/>
</dbReference>
<keyword evidence="3" id="KW-1185">Reference proteome</keyword>